<comment type="subcellular location">
    <subcellularLocation>
        <location evidence="3">Endoplasmic reticulum membrane</location>
        <topology evidence="3">Peripheral membrane protein</topology>
    </subcellularLocation>
    <subcellularLocation>
        <location evidence="2">Microsome membrane</location>
        <topology evidence="2">Peripheral membrane protein</topology>
    </subcellularLocation>
</comment>
<keyword evidence="10 16" id="KW-0560">Oxidoreductase</keyword>
<keyword evidence="17" id="KW-0732">Signal</keyword>
<dbReference type="GO" id="GO:0020037">
    <property type="term" value="F:heme binding"/>
    <property type="evidence" value="ECO:0007669"/>
    <property type="project" value="InterPro"/>
</dbReference>
<dbReference type="InterPro" id="IPR002401">
    <property type="entry name" value="Cyt_P450_E_grp-I"/>
</dbReference>
<evidence type="ECO:0000256" key="7">
    <source>
        <dbReference type="ARBA" id="ARBA00022723"/>
    </source>
</evidence>
<evidence type="ECO:0000256" key="9">
    <source>
        <dbReference type="ARBA" id="ARBA00022848"/>
    </source>
</evidence>
<organism evidence="18">
    <name type="scientific">Cnaphalocrocis medinalis</name>
    <name type="common">Rice leaffolder moth</name>
    <dbReference type="NCBI Taxonomy" id="437488"/>
    <lineage>
        <taxon>Eukaryota</taxon>
        <taxon>Metazoa</taxon>
        <taxon>Ecdysozoa</taxon>
        <taxon>Arthropoda</taxon>
        <taxon>Hexapoda</taxon>
        <taxon>Insecta</taxon>
        <taxon>Pterygota</taxon>
        <taxon>Neoptera</taxon>
        <taxon>Endopterygota</taxon>
        <taxon>Lepidoptera</taxon>
        <taxon>Glossata</taxon>
        <taxon>Ditrysia</taxon>
        <taxon>Pyraloidea</taxon>
        <taxon>Crambidae</taxon>
        <taxon>Pyraustinae</taxon>
        <taxon>Cnaphalocrocis</taxon>
    </lineage>
</organism>
<dbReference type="GO" id="GO:0016712">
    <property type="term" value="F:oxidoreductase activity, acting on paired donors, with incorporation or reduction of molecular oxygen, reduced flavin or flavoprotein as one donor, and incorporation of one atom of oxygen"/>
    <property type="evidence" value="ECO:0007669"/>
    <property type="project" value="UniProtKB-EC"/>
</dbReference>
<comment type="similarity">
    <text evidence="4 16">Belongs to the cytochrome P450 family.</text>
</comment>
<keyword evidence="6 15" id="KW-0349">Heme</keyword>
<evidence type="ECO:0000256" key="4">
    <source>
        <dbReference type="ARBA" id="ARBA00010617"/>
    </source>
</evidence>
<comment type="cofactor">
    <cofactor evidence="1 15">
        <name>heme</name>
        <dbReference type="ChEBI" id="CHEBI:30413"/>
    </cofactor>
</comment>
<evidence type="ECO:0000256" key="2">
    <source>
        <dbReference type="ARBA" id="ARBA00004174"/>
    </source>
</evidence>
<evidence type="ECO:0000256" key="1">
    <source>
        <dbReference type="ARBA" id="ARBA00001971"/>
    </source>
</evidence>
<evidence type="ECO:0000256" key="3">
    <source>
        <dbReference type="ARBA" id="ARBA00004406"/>
    </source>
</evidence>
<sequence>MLFVALALIVVISTALYVYKNSHKNYWKKQNIVEYGDVVRKFVLGDRSLGEVYKEAYDQYPGEKHIGVPIGNKTGLILKDLQNVQSVLAGDFESFYSRGIVTNENDILSDNVLFIGDYQRWKLIRQKISPVFTSAKLKNMCYIIERTASDFVDMLKESENINDNPFAALYTYTTASIGASLFGIDTQVRNTMDSPFLEMSRQVGEPSIASNFRFFVSNLSPTLFKLLKLKLLGDHEDFFIGVVKKVLSSRRSEKVPVNDFIDMVIELQNAGTMRDNSSGFELEPTDELLAAQAFFFFLAGTDTSANTMHFTLLELASNPDILKRVHKEVDKAFESNEKITYDVIEKMEYLDMVVNEAMRKYPPIGSLQRECMKDTVLPVGNVKIKKGMVAVIPVFAIHRDENYYPNPDVFDPERFAPGNIDRLPKFGYLPFGEGKRICIGARYARLQVKAGLAYLLHSYTLRYKKYSPKHFEKSFFSLRDSKAKYELVLRESL</sequence>
<proteinExistence type="evidence at transcript level"/>
<evidence type="ECO:0000313" key="18">
    <source>
        <dbReference type="EMBL" id="AJN91181.1"/>
    </source>
</evidence>
<dbReference type="EC" id="1.14.14.1" evidence="5"/>
<dbReference type="GO" id="GO:0005506">
    <property type="term" value="F:iron ion binding"/>
    <property type="evidence" value="ECO:0007669"/>
    <property type="project" value="InterPro"/>
</dbReference>
<reference evidence="18" key="1">
    <citation type="submission" date="2014-10" db="EMBL/GenBank/DDBJ databases">
        <title>Identification of cytochrome P450 monooxygenase genes in the rice leaffolder, Cnaphalocrocis medinalis.</title>
        <authorList>
            <person name="Liu S."/>
        </authorList>
    </citation>
    <scope>NUCLEOTIDE SEQUENCE</scope>
    <source>
        <strain evidence="18">HF</strain>
    </source>
</reference>
<keyword evidence="12 16" id="KW-0503">Monooxygenase</keyword>
<evidence type="ECO:0000256" key="17">
    <source>
        <dbReference type="SAM" id="SignalP"/>
    </source>
</evidence>
<evidence type="ECO:0000256" key="11">
    <source>
        <dbReference type="ARBA" id="ARBA00023004"/>
    </source>
</evidence>
<evidence type="ECO:0000256" key="6">
    <source>
        <dbReference type="ARBA" id="ARBA00022617"/>
    </source>
</evidence>
<dbReference type="InterPro" id="IPR001128">
    <property type="entry name" value="Cyt_P450"/>
</dbReference>
<evidence type="ECO:0000256" key="13">
    <source>
        <dbReference type="ARBA" id="ARBA00023136"/>
    </source>
</evidence>
<dbReference type="PRINTS" id="PR00463">
    <property type="entry name" value="EP450I"/>
</dbReference>
<keyword evidence="8" id="KW-0256">Endoplasmic reticulum</keyword>
<dbReference type="CDD" id="cd11056">
    <property type="entry name" value="CYP6-like"/>
    <property type="match status" value="1"/>
</dbReference>
<dbReference type="InterPro" id="IPR017972">
    <property type="entry name" value="Cyt_P450_CS"/>
</dbReference>
<evidence type="ECO:0000256" key="10">
    <source>
        <dbReference type="ARBA" id="ARBA00023002"/>
    </source>
</evidence>
<keyword evidence="13" id="KW-0472">Membrane</keyword>
<evidence type="ECO:0000256" key="16">
    <source>
        <dbReference type="RuleBase" id="RU000461"/>
    </source>
</evidence>
<evidence type="ECO:0000256" key="12">
    <source>
        <dbReference type="ARBA" id="ARBA00023033"/>
    </source>
</evidence>
<protein>
    <recommendedName>
        <fullName evidence="5">unspecific monooxygenase</fullName>
        <ecNumber evidence="5">1.14.14.1</ecNumber>
    </recommendedName>
</protein>
<dbReference type="FunFam" id="1.10.630.10:FF:000182">
    <property type="entry name" value="Cytochrome P450 3A4"/>
    <property type="match status" value="1"/>
</dbReference>
<dbReference type="EMBL" id="KP001136">
    <property type="protein sequence ID" value="AJN91181.1"/>
    <property type="molecule type" value="mRNA"/>
</dbReference>
<comment type="catalytic activity">
    <reaction evidence="14">
        <text>an organic molecule + reduced [NADPH--hemoprotein reductase] + O2 = an alcohol + oxidized [NADPH--hemoprotein reductase] + H2O + H(+)</text>
        <dbReference type="Rhea" id="RHEA:17149"/>
        <dbReference type="Rhea" id="RHEA-COMP:11964"/>
        <dbReference type="Rhea" id="RHEA-COMP:11965"/>
        <dbReference type="ChEBI" id="CHEBI:15377"/>
        <dbReference type="ChEBI" id="CHEBI:15378"/>
        <dbReference type="ChEBI" id="CHEBI:15379"/>
        <dbReference type="ChEBI" id="CHEBI:30879"/>
        <dbReference type="ChEBI" id="CHEBI:57618"/>
        <dbReference type="ChEBI" id="CHEBI:58210"/>
        <dbReference type="ChEBI" id="CHEBI:142491"/>
        <dbReference type="EC" id="1.14.14.1"/>
    </reaction>
</comment>
<feature type="chain" id="PRO_5012836540" description="unspecific monooxygenase" evidence="17">
    <location>
        <begin position="16"/>
        <end position="493"/>
    </location>
</feature>
<dbReference type="GO" id="GO:0005789">
    <property type="term" value="C:endoplasmic reticulum membrane"/>
    <property type="evidence" value="ECO:0007669"/>
    <property type="project" value="UniProtKB-SubCell"/>
</dbReference>
<dbReference type="PANTHER" id="PTHR24292">
    <property type="entry name" value="CYTOCHROME P450"/>
    <property type="match status" value="1"/>
</dbReference>
<name>A0A0C5C1J7_CNAME</name>
<dbReference type="PANTHER" id="PTHR24292:SF54">
    <property type="entry name" value="CYP9F3-RELATED"/>
    <property type="match status" value="1"/>
</dbReference>
<keyword evidence="11 15" id="KW-0408">Iron</keyword>
<dbReference type="InterPro" id="IPR050476">
    <property type="entry name" value="Insect_CytP450_Detox"/>
</dbReference>
<feature type="signal peptide" evidence="17">
    <location>
        <begin position="1"/>
        <end position="15"/>
    </location>
</feature>
<dbReference type="Pfam" id="PF00067">
    <property type="entry name" value="p450"/>
    <property type="match status" value="1"/>
</dbReference>
<dbReference type="AlphaFoldDB" id="A0A0C5C1J7"/>
<evidence type="ECO:0000256" key="15">
    <source>
        <dbReference type="PIRSR" id="PIRSR602401-1"/>
    </source>
</evidence>
<dbReference type="Gene3D" id="1.10.630.10">
    <property type="entry name" value="Cytochrome P450"/>
    <property type="match status" value="1"/>
</dbReference>
<evidence type="ECO:0000256" key="8">
    <source>
        <dbReference type="ARBA" id="ARBA00022824"/>
    </source>
</evidence>
<evidence type="ECO:0000256" key="5">
    <source>
        <dbReference type="ARBA" id="ARBA00012109"/>
    </source>
</evidence>
<feature type="binding site" description="axial binding residue" evidence="15">
    <location>
        <position position="438"/>
    </location>
    <ligand>
        <name>heme</name>
        <dbReference type="ChEBI" id="CHEBI:30413"/>
    </ligand>
    <ligandPart>
        <name>Fe</name>
        <dbReference type="ChEBI" id="CHEBI:18248"/>
    </ligandPart>
</feature>
<keyword evidence="9" id="KW-0492">Microsome</keyword>
<dbReference type="PROSITE" id="PS00086">
    <property type="entry name" value="CYTOCHROME_P450"/>
    <property type="match status" value="1"/>
</dbReference>
<keyword evidence="7 15" id="KW-0479">Metal-binding</keyword>
<dbReference type="InterPro" id="IPR036396">
    <property type="entry name" value="Cyt_P450_sf"/>
</dbReference>
<dbReference type="SUPFAM" id="SSF48264">
    <property type="entry name" value="Cytochrome P450"/>
    <property type="match status" value="1"/>
</dbReference>
<dbReference type="PRINTS" id="PR00385">
    <property type="entry name" value="P450"/>
</dbReference>
<accession>A0A0C5C1J7</accession>
<evidence type="ECO:0000256" key="14">
    <source>
        <dbReference type="ARBA" id="ARBA00047827"/>
    </source>
</evidence>